<feature type="transmembrane region" description="Helical" evidence="1">
    <location>
        <begin position="7"/>
        <end position="26"/>
    </location>
</feature>
<reference evidence="2 3" key="1">
    <citation type="submission" date="2016-09" db="EMBL/GenBank/DDBJ databases">
        <authorList>
            <person name="Capua I."/>
            <person name="De Benedictis P."/>
            <person name="Joannis T."/>
            <person name="Lombin L.H."/>
            <person name="Cattoli G."/>
        </authorList>
    </citation>
    <scope>NUCLEOTIDE SEQUENCE [LARGE SCALE GENOMIC DNA]</scope>
    <source>
        <strain evidence="2 3">NIO-1002</strain>
    </source>
</reference>
<accession>A0A1G6RG55</accession>
<keyword evidence="1" id="KW-0812">Transmembrane</keyword>
<name>A0A1G6RG55_9MICO</name>
<proteinExistence type="predicted"/>
<organism evidence="2 3">
    <name type="scientific">Microbacterium enclense</name>
    <dbReference type="NCBI Taxonomy" id="993073"/>
    <lineage>
        <taxon>Bacteria</taxon>
        <taxon>Bacillati</taxon>
        <taxon>Actinomycetota</taxon>
        <taxon>Actinomycetes</taxon>
        <taxon>Micrococcales</taxon>
        <taxon>Microbacteriaceae</taxon>
        <taxon>Microbacterium</taxon>
    </lineage>
</organism>
<evidence type="ECO:0000256" key="1">
    <source>
        <dbReference type="SAM" id="Phobius"/>
    </source>
</evidence>
<dbReference type="Proteomes" id="UP000183203">
    <property type="component" value="Unassembled WGS sequence"/>
</dbReference>
<gene>
    <name evidence="2" type="ORF">SAMN05216418_0117</name>
</gene>
<evidence type="ECO:0000313" key="2">
    <source>
        <dbReference type="EMBL" id="SDD03344.1"/>
    </source>
</evidence>
<protein>
    <submittedName>
        <fullName evidence="2">Uncharacterized protein</fullName>
    </submittedName>
</protein>
<evidence type="ECO:0000313" key="3">
    <source>
        <dbReference type="Proteomes" id="UP000183203"/>
    </source>
</evidence>
<feature type="transmembrane region" description="Helical" evidence="1">
    <location>
        <begin position="32"/>
        <end position="50"/>
    </location>
</feature>
<keyword evidence="1" id="KW-1133">Transmembrane helix</keyword>
<sequence length="57" mass="5909">MSGLRGVLIYAAAGVAATFATFAVVGQQAAEGVGLAFLLSTVVVFPWLVGRLNRSQR</sequence>
<dbReference type="RefSeq" id="WP_167345293.1">
    <property type="nucleotide sequence ID" value="NZ_FMYG01000011.1"/>
</dbReference>
<dbReference type="AlphaFoldDB" id="A0A1G6RG55"/>
<dbReference type="EMBL" id="FMYG01000011">
    <property type="protein sequence ID" value="SDD03344.1"/>
    <property type="molecule type" value="Genomic_DNA"/>
</dbReference>
<keyword evidence="1" id="KW-0472">Membrane</keyword>